<dbReference type="CDD" id="cd19075">
    <property type="entry name" value="AKR_AKR7A1-5"/>
    <property type="match status" value="1"/>
</dbReference>
<evidence type="ECO:0000256" key="1">
    <source>
        <dbReference type="ARBA" id="ARBA00023002"/>
    </source>
</evidence>
<dbReference type="EMBL" id="KV428086">
    <property type="protein sequence ID" value="KZT37313.1"/>
    <property type="molecule type" value="Genomic_DNA"/>
</dbReference>
<dbReference type="STRING" id="1314776.A0A166CCP1"/>
<dbReference type="GO" id="GO:0016491">
    <property type="term" value="F:oxidoreductase activity"/>
    <property type="evidence" value="ECO:0007669"/>
    <property type="project" value="UniProtKB-KW"/>
</dbReference>
<dbReference type="Proteomes" id="UP000076798">
    <property type="component" value="Unassembled WGS sequence"/>
</dbReference>
<evidence type="ECO:0000313" key="3">
    <source>
        <dbReference type="EMBL" id="KZT37313.1"/>
    </source>
</evidence>
<sequence length="331" mass="37548">MAATETKPGVKIVMGAMTFGKPGREGARVHDLKDVSAILDVFQKHGHNEVDTARGYTGGTSEEYLGELDWKSRGLIVSTKLYPGSFKHTDEGIREHLAKSLAALKTNQLDILYLHAPDRTTPWEVTFKVTNELYKEGKFVRLGISNYMAWEVAEVVTLCRANGWVQPTVYQGIYNAIHRAVEPELFPCLRKFGISFYEYNPLGGGFFTGRYKGKDSEPEIGSRFDTSKGTNQSKNYRLRYWNDQYFKALDVISAAAKEHNLTIAETALRWINHHSFLKREYGDAIIIGASRLTHIEENLIDFEKGPLPEPVLRAIDDAWDIVKGDVKKYWH</sequence>
<evidence type="ECO:0000313" key="4">
    <source>
        <dbReference type="Proteomes" id="UP000076798"/>
    </source>
</evidence>
<keyword evidence="1" id="KW-0560">Oxidoreductase</keyword>
<dbReference type="SUPFAM" id="SSF51430">
    <property type="entry name" value="NAD(P)-linked oxidoreductase"/>
    <property type="match status" value="1"/>
</dbReference>
<dbReference type="Pfam" id="PF00248">
    <property type="entry name" value="Aldo_ket_red"/>
    <property type="match status" value="1"/>
</dbReference>
<dbReference type="InterPro" id="IPR023210">
    <property type="entry name" value="NADP_OxRdtase_dom"/>
</dbReference>
<feature type="domain" description="NADP-dependent oxidoreductase" evidence="2">
    <location>
        <begin position="11"/>
        <end position="319"/>
    </location>
</feature>
<reference evidence="3 4" key="1">
    <citation type="journal article" date="2016" name="Mol. Biol. Evol.">
        <title>Comparative Genomics of Early-Diverging Mushroom-Forming Fungi Provides Insights into the Origins of Lignocellulose Decay Capabilities.</title>
        <authorList>
            <person name="Nagy L.G."/>
            <person name="Riley R."/>
            <person name="Tritt A."/>
            <person name="Adam C."/>
            <person name="Daum C."/>
            <person name="Floudas D."/>
            <person name="Sun H."/>
            <person name="Yadav J.S."/>
            <person name="Pangilinan J."/>
            <person name="Larsson K.H."/>
            <person name="Matsuura K."/>
            <person name="Barry K."/>
            <person name="Labutti K."/>
            <person name="Kuo R."/>
            <person name="Ohm R.A."/>
            <person name="Bhattacharya S.S."/>
            <person name="Shirouzu T."/>
            <person name="Yoshinaga Y."/>
            <person name="Martin F.M."/>
            <person name="Grigoriev I.V."/>
            <person name="Hibbett D.S."/>
        </authorList>
    </citation>
    <scope>NUCLEOTIDE SEQUENCE [LARGE SCALE GENOMIC DNA]</scope>
    <source>
        <strain evidence="3 4">HHB10207 ss-3</strain>
    </source>
</reference>
<dbReference type="InterPro" id="IPR036812">
    <property type="entry name" value="NAD(P)_OxRdtase_dom_sf"/>
</dbReference>
<dbReference type="PANTHER" id="PTHR43364:SF4">
    <property type="entry name" value="NAD(P)-LINKED OXIDOREDUCTASE SUPERFAMILY PROTEIN"/>
    <property type="match status" value="1"/>
</dbReference>
<dbReference type="InterPro" id="IPR050523">
    <property type="entry name" value="AKR_Detox_Biosynth"/>
</dbReference>
<evidence type="ECO:0000259" key="2">
    <source>
        <dbReference type="Pfam" id="PF00248"/>
    </source>
</evidence>
<organism evidence="3 4">
    <name type="scientific">Sistotremastrum suecicum HHB10207 ss-3</name>
    <dbReference type="NCBI Taxonomy" id="1314776"/>
    <lineage>
        <taxon>Eukaryota</taxon>
        <taxon>Fungi</taxon>
        <taxon>Dikarya</taxon>
        <taxon>Basidiomycota</taxon>
        <taxon>Agaricomycotina</taxon>
        <taxon>Agaricomycetes</taxon>
        <taxon>Sistotremastrales</taxon>
        <taxon>Sistotremastraceae</taxon>
        <taxon>Sistotremastrum</taxon>
    </lineage>
</organism>
<name>A0A166CCP1_9AGAM</name>
<dbReference type="Gene3D" id="3.20.20.100">
    <property type="entry name" value="NADP-dependent oxidoreductase domain"/>
    <property type="match status" value="1"/>
</dbReference>
<dbReference type="AlphaFoldDB" id="A0A166CCP1"/>
<gene>
    <name evidence="3" type="ORF">SISSUDRAFT_871083</name>
</gene>
<dbReference type="PANTHER" id="PTHR43364">
    <property type="entry name" value="NADH-SPECIFIC METHYLGLYOXAL REDUCTASE-RELATED"/>
    <property type="match status" value="1"/>
</dbReference>
<protein>
    <submittedName>
        <fullName evidence="3">Aldo/keto reductase</fullName>
    </submittedName>
</protein>
<dbReference type="OrthoDB" id="2310150at2759"/>
<proteinExistence type="predicted"/>
<keyword evidence="4" id="KW-1185">Reference proteome</keyword>
<accession>A0A166CCP1</accession>